<proteinExistence type="inferred from homology"/>
<dbReference type="GO" id="GO:0055085">
    <property type="term" value="P:transmembrane transport"/>
    <property type="evidence" value="ECO:0007669"/>
    <property type="project" value="InterPro"/>
</dbReference>
<feature type="transmembrane region" description="Helical" evidence="7">
    <location>
        <begin position="132"/>
        <end position="158"/>
    </location>
</feature>
<dbReference type="PANTHER" id="PTHR43227:SF11">
    <property type="entry name" value="BLL4140 PROTEIN"/>
    <property type="match status" value="1"/>
</dbReference>
<protein>
    <submittedName>
        <fullName evidence="9">Protein lplB</fullName>
    </submittedName>
</protein>
<evidence type="ECO:0000256" key="3">
    <source>
        <dbReference type="ARBA" id="ARBA00022475"/>
    </source>
</evidence>
<comment type="subcellular location">
    <subcellularLocation>
        <location evidence="1 7">Cell membrane</location>
        <topology evidence="1 7">Multi-pass membrane protein</topology>
    </subcellularLocation>
</comment>
<evidence type="ECO:0000256" key="7">
    <source>
        <dbReference type="RuleBase" id="RU363032"/>
    </source>
</evidence>
<comment type="caution">
    <text evidence="9">The sequence shown here is derived from an EMBL/GenBank/DDBJ whole genome shotgun (WGS) entry which is preliminary data.</text>
</comment>
<dbReference type="Pfam" id="PF00528">
    <property type="entry name" value="BPD_transp_1"/>
    <property type="match status" value="1"/>
</dbReference>
<sequence length="361" mass="40879">MAFPCSNSDGCRTLEAGRGNARQVKVITNIGWVLAYTKERVGAMARLKLDNAPRLPSPSYWRKLRGDIRKDWDLYIALLPGIAFLLLFKYTPMYGIVIAFQDFNIFSGIGDSPWVGFEHFERLFQSPKFAQVFWNTFMISVLKIVLLFPLPIVLAILLNELTKMWFKRPVQTIIYMPHFLSWVIVSGLFMDLLSVNGGLVNRIIEWMGGEPIKFFLDNSFFRWLLVSTAGWKEAGWGTIVYLAALSSIDPQLYEAAKIDGANKFKQILHITLPGLVPVILLMFILRLGSILEAGTEQILVMYNPVVYNVSDVIGTYVYRTGLGEQNYSFASAVGLFESVVGFVLIVGGNYISRRFLNRGIW</sequence>
<comment type="similarity">
    <text evidence="7">Belongs to the binding-protein-dependent transport system permease family.</text>
</comment>
<evidence type="ECO:0000313" key="10">
    <source>
        <dbReference type="Proteomes" id="UP000682811"/>
    </source>
</evidence>
<evidence type="ECO:0000256" key="5">
    <source>
        <dbReference type="ARBA" id="ARBA00022989"/>
    </source>
</evidence>
<dbReference type="Gene3D" id="1.10.3720.10">
    <property type="entry name" value="MetI-like"/>
    <property type="match status" value="1"/>
</dbReference>
<keyword evidence="10" id="KW-1185">Reference proteome</keyword>
<evidence type="ECO:0000313" key="9">
    <source>
        <dbReference type="EMBL" id="GIO48659.1"/>
    </source>
</evidence>
<dbReference type="InterPro" id="IPR035906">
    <property type="entry name" value="MetI-like_sf"/>
</dbReference>
<dbReference type="AlphaFoldDB" id="A0A919YDW0"/>
<gene>
    <name evidence="9" type="ORF">J34TS1_34240</name>
</gene>
<accession>A0A919YDW0</accession>
<evidence type="ECO:0000256" key="4">
    <source>
        <dbReference type="ARBA" id="ARBA00022692"/>
    </source>
</evidence>
<keyword evidence="4 7" id="KW-0812">Transmembrane</keyword>
<dbReference type="GO" id="GO:0005886">
    <property type="term" value="C:plasma membrane"/>
    <property type="evidence" value="ECO:0007669"/>
    <property type="project" value="UniProtKB-SubCell"/>
</dbReference>
<reference evidence="9 10" key="1">
    <citation type="submission" date="2021-03" db="EMBL/GenBank/DDBJ databases">
        <title>Antimicrobial resistance genes in bacteria isolated from Japanese honey, and their potential for conferring macrolide and lincosamide resistance in the American foulbrood pathogen Paenibacillus larvae.</title>
        <authorList>
            <person name="Okamoto M."/>
            <person name="Kumagai M."/>
            <person name="Kanamori H."/>
            <person name="Takamatsu D."/>
        </authorList>
    </citation>
    <scope>NUCLEOTIDE SEQUENCE [LARGE SCALE GENOMIC DNA]</scope>
    <source>
        <strain evidence="9 10">J34TS1</strain>
    </source>
</reference>
<feature type="transmembrane region" description="Helical" evidence="7">
    <location>
        <begin position="266"/>
        <end position="285"/>
    </location>
</feature>
<keyword evidence="6 7" id="KW-0472">Membrane</keyword>
<evidence type="ECO:0000256" key="6">
    <source>
        <dbReference type="ARBA" id="ARBA00023136"/>
    </source>
</evidence>
<dbReference type="SUPFAM" id="SSF161098">
    <property type="entry name" value="MetI-like"/>
    <property type="match status" value="1"/>
</dbReference>
<name>A0A919YDW0_9BACL</name>
<keyword evidence="5 7" id="KW-1133">Transmembrane helix</keyword>
<feature type="transmembrane region" description="Helical" evidence="7">
    <location>
        <begin position="220"/>
        <end position="245"/>
    </location>
</feature>
<dbReference type="EMBL" id="BORT01000015">
    <property type="protein sequence ID" value="GIO48659.1"/>
    <property type="molecule type" value="Genomic_DNA"/>
</dbReference>
<organism evidence="9 10">
    <name type="scientific">Paenibacillus azoreducens</name>
    <dbReference type="NCBI Taxonomy" id="116718"/>
    <lineage>
        <taxon>Bacteria</taxon>
        <taxon>Bacillati</taxon>
        <taxon>Bacillota</taxon>
        <taxon>Bacilli</taxon>
        <taxon>Bacillales</taxon>
        <taxon>Paenibacillaceae</taxon>
        <taxon>Paenibacillus</taxon>
    </lineage>
</organism>
<keyword evidence="3" id="KW-1003">Cell membrane</keyword>
<evidence type="ECO:0000256" key="2">
    <source>
        <dbReference type="ARBA" id="ARBA00022448"/>
    </source>
</evidence>
<feature type="transmembrane region" description="Helical" evidence="7">
    <location>
        <begin position="72"/>
        <end position="90"/>
    </location>
</feature>
<dbReference type="PANTHER" id="PTHR43227">
    <property type="entry name" value="BLL4140 PROTEIN"/>
    <property type="match status" value="1"/>
</dbReference>
<dbReference type="PROSITE" id="PS50928">
    <property type="entry name" value="ABC_TM1"/>
    <property type="match status" value="1"/>
</dbReference>
<feature type="transmembrane region" description="Helical" evidence="7">
    <location>
        <begin position="327"/>
        <end position="351"/>
    </location>
</feature>
<evidence type="ECO:0000259" key="8">
    <source>
        <dbReference type="PROSITE" id="PS50928"/>
    </source>
</evidence>
<feature type="transmembrane region" description="Helical" evidence="7">
    <location>
        <begin position="179"/>
        <end position="200"/>
    </location>
</feature>
<evidence type="ECO:0000256" key="1">
    <source>
        <dbReference type="ARBA" id="ARBA00004651"/>
    </source>
</evidence>
<dbReference type="CDD" id="cd06261">
    <property type="entry name" value="TM_PBP2"/>
    <property type="match status" value="1"/>
</dbReference>
<dbReference type="InterPro" id="IPR000515">
    <property type="entry name" value="MetI-like"/>
</dbReference>
<dbReference type="Proteomes" id="UP000682811">
    <property type="component" value="Unassembled WGS sequence"/>
</dbReference>
<dbReference type="InterPro" id="IPR050809">
    <property type="entry name" value="UgpAE/MalFG_permease"/>
</dbReference>
<feature type="domain" description="ABC transmembrane type-1" evidence="8">
    <location>
        <begin position="133"/>
        <end position="348"/>
    </location>
</feature>
<keyword evidence="2 7" id="KW-0813">Transport</keyword>